<evidence type="ECO:0000259" key="10">
    <source>
        <dbReference type="Pfam" id="PF16529"/>
    </source>
</evidence>
<dbReference type="PROSITE" id="PS50082">
    <property type="entry name" value="WD_REPEATS_2"/>
    <property type="match status" value="1"/>
</dbReference>
<feature type="chain" id="PRO_5030604945" description="Enhancer of mRNA-decapping protein 4" evidence="9">
    <location>
        <begin position="21"/>
        <end position="1260"/>
    </location>
</feature>
<keyword evidence="4 7" id="KW-0853">WD repeat</keyword>
<keyword evidence="3" id="KW-0963">Cytoplasm</keyword>
<dbReference type="PANTHER" id="PTHR15598:SF5">
    <property type="entry name" value="ENHANCER OF MRNA-DECAPPING PROTEIN 4"/>
    <property type="match status" value="1"/>
</dbReference>
<dbReference type="GO" id="GO:0031087">
    <property type="term" value="P:deadenylation-independent decapping of nuclear-transcribed mRNA"/>
    <property type="evidence" value="ECO:0007669"/>
    <property type="project" value="InterPro"/>
</dbReference>
<feature type="domain" description="Enhancer of mRNA-decapping protein 4 C-terminal" evidence="11">
    <location>
        <begin position="1130"/>
        <end position="1250"/>
    </location>
</feature>
<feature type="repeat" description="WD" evidence="7">
    <location>
        <begin position="295"/>
        <end position="328"/>
    </location>
</feature>
<evidence type="ECO:0000256" key="2">
    <source>
        <dbReference type="ARBA" id="ARBA00009639"/>
    </source>
</evidence>
<dbReference type="Gene3D" id="1.10.220.100">
    <property type="entry name" value="conserved c-terminal region of ge- 1"/>
    <property type="match status" value="1"/>
</dbReference>
<feature type="region of interest" description="Disordered" evidence="8">
    <location>
        <begin position="580"/>
        <end position="636"/>
    </location>
</feature>
<keyword evidence="5" id="KW-0677">Repeat</keyword>
<evidence type="ECO:0000256" key="7">
    <source>
        <dbReference type="PROSITE-ProRule" id="PRU00221"/>
    </source>
</evidence>
<dbReference type="Pfam" id="PF16529">
    <property type="entry name" value="Ge1_WD40"/>
    <property type="match status" value="1"/>
</dbReference>
<dbReference type="SUPFAM" id="SSF50978">
    <property type="entry name" value="WD40 repeat-like"/>
    <property type="match status" value="1"/>
</dbReference>
<dbReference type="InterPro" id="IPR001680">
    <property type="entry name" value="WD40_rpt"/>
</dbReference>
<evidence type="ECO:0000259" key="11">
    <source>
        <dbReference type="Pfam" id="PF21289"/>
    </source>
</evidence>
<evidence type="ECO:0000256" key="3">
    <source>
        <dbReference type="ARBA" id="ARBA00022490"/>
    </source>
</evidence>
<dbReference type="InterPro" id="IPR015943">
    <property type="entry name" value="WD40/YVTN_repeat-like_dom_sf"/>
</dbReference>
<dbReference type="Pfam" id="PF21289">
    <property type="entry name" value="EDC4_C"/>
    <property type="match status" value="1"/>
</dbReference>
<evidence type="ECO:0000256" key="8">
    <source>
        <dbReference type="SAM" id="MobiDB-lite"/>
    </source>
</evidence>
<evidence type="ECO:0000256" key="9">
    <source>
        <dbReference type="SAM" id="SignalP"/>
    </source>
</evidence>
<dbReference type="InterPro" id="IPR032401">
    <property type="entry name" value="EDC4_WD40"/>
</dbReference>
<dbReference type="InterPro" id="IPR036322">
    <property type="entry name" value="WD40_repeat_dom_sf"/>
</dbReference>
<protein>
    <recommendedName>
        <fullName evidence="13">Enhancer of mRNA-decapping protein 4</fullName>
    </recommendedName>
</protein>
<evidence type="ECO:0000313" key="12">
    <source>
        <dbReference type="EMBL" id="CAD7400295.1"/>
    </source>
</evidence>
<dbReference type="Gene3D" id="6.10.140.270">
    <property type="match status" value="1"/>
</dbReference>
<dbReference type="InterPro" id="IPR045152">
    <property type="entry name" value="EDC4-like"/>
</dbReference>
<evidence type="ECO:0000256" key="1">
    <source>
        <dbReference type="ARBA" id="ARBA00004201"/>
    </source>
</evidence>
<dbReference type="SMART" id="SM00320">
    <property type="entry name" value="WD40"/>
    <property type="match status" value="2"/>
</dbReference>
<proteinExistence type="inferred from homology"/>
<evidence type="ECO:0008006" key="13">
    <source>
        <dbReference type="Google" id="ProtNLM"/>
    </source>
</evidence>
<keyword evidence="9" id="KW-0732">Signal</keyword>
<dbReference type="PROSITE" id="PS50294">
    <property type="entry name" value="WD_REPEATS_REGION"/>
    <property type="match status" value="1"/>
</dbReference>
<gene>
    <name evidence="12" type="ORF">TPSB3V08_LOCUS2557</name>
</gene>
<accession>A0A7R9CPJ6</accession>
<organism evidence="12">
    <name type="scientific">Timema poppense</name>
    <name type="common">Walking stick</name>
    <dbReference type="NCBI Taxonomy" id="170557"/>
    <lineage>
        <taxon>Eukaryota</taxon>
        <taxon>Metazoa</taxon>
        <taxon>Ecdysozoa</taxon>
        <taxon>Arthropoda</taxon>
        <taxon>Hexapoda</taxon>
        <taxon>Insecta</taxon>
        <taxon>Pterygota</taxon>
        <taxon>Neoptera</taxon>
        <taxon>Polyneoptera</taxon>
        <taxon>Phasmatodea</taxon>
        <taxon>Timematodea</taxon>
        <taxon>Timematoidea</taxon>
        <taxon>Timematidae</taxon>
        <taxon>Timema</taxon>
    </lineage>
</organism>
<evidence type="ECO:0000256" key="6">
    <source>
        <dbReference type="ARBA" id="ARBA00023054"/>
    </source>
</evidence>
<feature type="compositionally biased region" description="Low complexity" evidence="8">
    <location>
        <begin position="603"/>
        <end position="625"/>
    </location>
</feature>
<feature type="signal peptide" evidence="9">
    <location>
        <begin position="1"/>
        <end position="20"/>
    </location>
</feature>
<keyword evidence="6" id="KW-0175">Coiled coil</keyword>
<comment type="similarity">
    <text evidence="2">Belongs to the WD repeat EDC4 family.</text>
</comment>
<dbReference type="GO" id="GO:0000932">
    <property type="term" value="C:P-body"/>
    <property type="evidence" value="ECO:0007669"/>
    <property type="project" value="UniProtKB-SubCell"/>
</dbReference>
<comment type="subcellular location">
    <subcellularLocation>
        <location evidence="1">Cytoplasm</location>
        <location evidence="1">P-body</location>
    </subcellularLocation>
</comment>
<dbReference type="PANTHER" id="PTHR15598">
    <property type="entry name" value="ENHANCER OF MRNA-DECAPPING PROTEIN 4"/>
    <property type="match status" value="1"/>
</dbReference>
<dbReference type="Gene3D" id="2.130.10.10">
    <property type="entry name" value="YVTN repeat-like/Quinoprotein amine dehydrogenase"/>
    <property type="match status" value="1"/>
</dbReference>
<dbReference type="InterPro" id="IPR049404">
    <property type="entry name" value="EDC4_C"/>
</dbReference>
<dbReference type="EMBL" id="OD001023">
    <property type="protein sequence ID" value="CAD7400295.1"/>
    <property type="molecule type" value="Genomic_DNA"/>
</dbReference>
<reference evidence="12" key="1">
    <citation type="submission" date="2020-11" db="EMBL/GenBank/DDBJ databases">
        <authorList>
            <person name="Tran Van P."/>
        </authorList>
    </citation>
    <scope>NUCLEOTIDE SEQUENCE</scope>
</reference>
<evidence type="ECO:0000256" key="5">
    <source>
        <dbReference type="ARBA" id="ARBA00022737"/>
    </source>
</evidence>
<feature type="compositionally biased region" description="Basic and acidic residues" evidence="8">
    <location>
        <begin position="586"/>
        <end position="596"/>
    </location>
</feature>
<feature type="domain" description="Enhancer of mRNA-decapping protein 4 WD40 repeat region" evidence="10">
    <location>
        <begin position="109"/>
        <end position="439"/>
    </location>
</feature>
<dbReference type="AlphaFoldDB" id="A0A7R9CPJ6"/>
<evidence type="ECO:0000256" key="4">
    <source>
        <dbReference type="ARBA" id="ARBA00022574"/>
    </source>
</evidence>
<name>A0A7R9CPJ6_TIMPO</name>
<sequence>MKVTLCAITCVTLLPDLTLFRRCVQASRRAQRYDLLRMTSLELKYFPPIFSPLGNIEYKLVFSMQIALFDAIRIRTYNSRFAGLDEEVCQVVSCSDVTLIPSAGTHESGSSKLKFNNVVDFCWDMQFYTGQLLAVHVTNNYLAYGIQAVSKNNGAVRVMNRKNNVRALLKGMQGMVQDIAFAHIPHQVVLASVDDFGNLFVHEVTDSEIGTLTCTLLLHVENTSNSMSPRASHRVIWCPYIPEEDSDTLLQNNVAKLLVLIHGSRAELWNVGMVNRKHGVGPLHPDEVEEGFLEINEHEQDIVDASFSPDGTALATASLDGYVKFFQVYMHNENTPRCLHQWQPHGGKPLASLFFLDNHKTHIPDAQFWKFAVTGAESNSELKIWSCESWSCLQTIRFSPDMGGSGVTMKAGLDLAAGFLLLTDMFRKVLYVMQIQKEDSTAYVSSVIEFLLPCSMLSFGVVDASIRKFKSCESFSLEDICEDGVDDPDCVDAVVVTLYLVQPKSLQDCHIVYQVAQQNADNQLLGSLSQASLIDLSIPDTRGESNHLNGDLPANHLPDALQPANRNAQQQQHLNLMTPDAFSSPAKKDSPADHRSPKGLMNSDSSPHISRHSSSPSFHSDTSAHISRLPPSPNLIMTTATPIEDVLALTGAQTEVNQPQSSSELREVTGFQREGCASGGSSPSREVQEILSLNQNFYSSNKDLSEDCVVKQDVVQPNPEPVDSHQHEHLLKEKDIGMKPAGPQTDGWPQIPMILANEVRKSVSTEENSVVWKSLGLPEDGALAGGDIDRFHGLLKSNQNLETSFSDVQNQLTFLISIVQDQHSHIKSLQEDVKGLQMSMEQAPDTASRLEVMLSAHLGTALTQQQERNTELVTKLLVSKDDKERKRQEALMSHISQAVGNLVAAKLDEIVVSEMNDNILPTVRSIMDPLKHELHAELTQKLTSTDHLLKENIAKLVHSKSVMDVLSDSMVTALRPAMHGAYKDIFSALVVPSFEKTCQNMFHQINDTFTRGTKEFMQTLEGHIEKQCSQQEKAQDIVNELQTFATSLNSNNERLTSILQNEVQSQIQKGLLTIQENLSSALLNTVKENMTQGFRTQQAAIEDRVITAVRSRAVTPAPHIIDTQLQQAHILQLIAQGQINTAFQQALSASDLALVVFVCEKVNPQQVFNQSPCPLQQPVLLSLIQQLSADMSNQTEIKFKYLEEAVMNLDKTNHVTREHMPTVLKNLVRQLTTYITNNPNNKITRSMKMLSMATQSLLNE</sequence>
<dbReference type="FunFam" id="1.10.220.100:FF:000001">
    <property type="entry name" value="Enhancer of mRNA-decapping protein 4"/>
    <property type="match status" value="1"/>
</dbReference>
<dbReference type="InterPro" id="IPR044938">
    <property type="entry name" value="EDC4_C_sf"/>
</dbReference>